<dbReference type="EMBL" id="CAICTM010000874">
    <property type="protein sequence ID" value="CAB9517720.1"/>
    <property type="molecule type" value="Genomic_DNA"/>
</dbReference>
<keyword evidence="10" id="KW-1185">Reference proteome</keyword>
<keyword evidence="2 4" id="KW-0808">Transferase</keyword>
<feature type="signal peptide" evidence="6">
    <location>
        <begin position="1"/>
        <end position="21"/>
    </location>
</feature>
<evidence type="ECO:0000256" key="4">
    <source>
        <dbReference type="PROSITE-ProRule" id="PRU00354"/>
    </source>
</evidence>
<proteinExistence type="inferred from homology"/>
<dbReference type="PANTHER" id="PTHR43317">
    <property type="entry name" value="THERMOSPERMINE SYNTHASE ACAULIS5"/>
    <property type="match status" value="1"/>
</dbReference>
<dbReference type="InterPro" id="IPR030374">
    <property type="entry name" value="PABS"/>
</dbReference>
<dbReference type="Pfam" id="PF00856">
    <property type="entry name" value="SET"/>
    <property type="match status" value="1"/>
</dbReference>
<evidence type="ECO:0000256" key="5">
    <source>
        <dbReference type="SAM" id="MobiDB-lite"/>
    </source>
</evidence>
<dbReference type="GO" id="GO:0006596">
    <property type="term" value="P:polyamine biosynthetic process"/>
    <property type="evidence" value="ECO:0007669"/>
    <property type="project" value="UniProtKB-UniRule"/>
</dbReference>
<dbReference type="Gene3D" id="3.40.50.150">
    <property type="entry name" value="Vaccinia Virus protein VP39"/>
    <property type="match status" value="1"/>
</dbReference>
<feature type="domain" description="PABS" evidence="8">
    <location>
        <begin position="448"/>
        <end position="687"/>
    </location>
</feature>
<evidence type="ECO:0000313" key="9">
    <source>
        <dbReference type="EMBL" id="CAB9517720.1"/>
    </source>
</evidence>
<dbReference type="PROSITE" id="PS51006">
    <property type="entry name" value="PABS_2"/>
    <property type="match status" value="1"/>
</dbReference>
<feature type="chain" id="PRO_5040104949" description="Spermidine synthase" evidence="6">
    <location>
        <begin position="22"/>
        <end position="1360"/>
    </location>
</feature>
<evidence type="ECO:0000313" key="10">
    <source>
        <dbReference type="Proteomes" id="UP001153069"/>
    </source>
</evidence>
<dbReference type="Gene3D" id="3.90.1410.10">
    <property type="entry name" value="set domain protein methyltransferase, domain 1"/>
    <property type="match status" value="1"/>
</dbReference>
<dbReference type="SUPFAM" id="SSF82199">
    <property type="entry name" value="SET domain"/>
    <property type="match status" value="1"/>
</dbReference>
<evidence type="ECO:0000259" key="7">
    <source>
        <dbReference type="PROSITE" id="PS50280"/>
    </source>
</evidence>
<feature type="region of interest" description="Disordered" evidence="5">
    <location>
        <begin position="726"/>
        <end position="747"/>
    </location>
</feature>
<evidence type="ECO:0000256" key="1">
    <source>
        <dbReference type="ARBA" id="ARBA00007867"/>
    </source>
</evidence>
<name>A0A9N8HM83_9STRA</name>
<feature type="region of interest" description="Disordered" evidence="5">
    <location>
        <begin position="872"/>
        <end position="892"/>
    </location>
</feature>
<keyword evidence="3 4" id="KW-0620">Polyamine biosynthesis</keyword>
<protein>
    <recommendedName>
        <fullName evidence="11">Spermidine synthase</fullName>
    </recommendedName>
</protein>
<dbReference type="InterPro" id="IPR029063">
    <property type="entry name" value="SAM-dependent_MTases_sf"/>
</dbReference>
<dbReference type="Proteomes" id="UP001153069">
    <property type="component" value="Unassembled WGS sequence"/>
</dbReference>
<sequence length="1360" mass="152825">MNIFYVTCLVVFVASIRTCAATTGHPADVPLKAPPGTGIGVEEIDQTESSKSAGLSYNSTSEESSLLLEQIIPALLEWIHGIGGLVHPGIEVRPRDTNDGENNVGIFATEFIPKGTNLVTLPRLPLFSSFDEEDCYRQQQAQRLHRELKRRNSQYGPYLQYLLHINAKPQKDRLPTALWSPAGQLLLEQLLVRNKTETVAAGGMNIDLPPNDYSRGSLSELFHDEDCGVDENEMEDAEVHAFLLYHQSSWGGGVVPLYDMLLHRNNRLGNTAVYEDAGDNQVVIRSTRNIWKGEELFGSHYNHNHDNYGTPDIFRDHGFVEDLPQRFFFYETDLAFELDHQSSSDDARNKANTTKKSGEGLTVKWLTMKPYDEDMEFLARQLRRLQRFHTNTKTQTLVSSLPPIEQQLLRQYHQSLVTAIQAAMDASNDNSGCILADGSCLEYDALEETADTLDYRAPTCNAQEILQFSDYNDVDIIRTSHQNATFFRNKDSGDTCFDLDRTVQVCDSYRPHYHETAVHYTARYLDKMERVLFVGGGDSMLLHEILKYETIQKVVGLELDQQVTRYSFKHFGTQPHFDNPRVEWWFGDASKSLTMLPRSYFGSFDLVIVDLSETVMSFAVTSDLDMLGALALLLNPRGILVKNEVYLDCLSSIFGYTMQAVVYDAPVVCHQVMVYGSYENDFLLHSEPKSADVETLLLQHREDMQSRYGIWHDYRKNVTQLHRCGAQPSAVEDDNKEREEEAERSNSPAGVIMVVEVEDDAVVEYSSAADLLAILTGSLIRSGLKPVSSVVSNVVADNVVMLAIVLEEGYVMVRALTLQAYCAVDIHLWNAFEKHDNIRESLIASLGGNPMGKTSSAYRIVAGGMFGIKTRSKDQRNLGPPTHNDKCESDEPDVTVAASEGDGAAMKSHGASVLGNLTRALVNSKDGTIVVFGGAQGESNCESLQNLAGHYQNVVAIMECPDLQLYDPETEFGVEIMRNCSEGVLQKLVEIIRVKNTTIEAIILDSTAPYQMGQVVAKVFSDPTSRELLMKNDAFTILSLANNEKGAWRRALLDRFRRDIIVKDPVFRSDILFQANAKLLLSGLQLGVTTSGRPDFIDTLKDAVDRIEATTPGLTGDIRTITGGTFQFQANYEPEFFNPRDYNQTGPLEQWLSQEPMGFQTIFQLERKDWTDMVQVGDRIEVFYEDDDFWDPGYVTHIHEAGRFDVNLDDGTSETRVSPKYLRPVNVATISSDNVVDALNFALNWILYDRDNGEESYQIQEFTDFPGEGCVVVGYWPGGSATILWDGRDHIDANLFTFNENLRQANDFKENLLARISGWKSVLRDQQPRGVGRIINFERDLHTGTSDDDDELELPRWARL</sequence>
<dbReference type="InterPro" id="IPR001214">
    <property type="entry name" value="SET_dom"/>
</dbReference>
<dbReference type="InterPro" id="IPR046341">
    <property type="entry name" value="SET_dom_sf"/>
</dbReference>
<feature type="compositionally biased region" description="Basic and acidic residues" evidence="5">
    <location>
        <begin position="733"/>
        <end position="744"/>
    </location>
</feature>
<evidence type="ECO:0008006" key="11">
    <source>
        <dbReference type="Google" id="ProtNLM"/>
    </source>
</evidence>
<keyword evidence="6" id="KW-0732">Signal</keyword>
<gene>
    <name evidence="9" type="ORF">SEMRO_875_G214440.2</name>
</gene>
<dbReference type="GO" id="GO:0010487">
    <property type="term" value="F:thermospermine synthase activity"/>
    <property type="evidence" value="ECO:0007669"/>
    <property type="project" value="TreeGrafter"/>
</dbReference>
<accession>A0A9N8HM83</accession>
<feature type="active site" description="Proton acceptor" evidence="4">
    <location>
        <position position="610"/>
    </location>
</feature>
<dbReference type="SUPFAM" id="SSF53335">
    <property type="entry name" value="S-adenosyl-L-methionine-dependent methyltransferases"/>
    <property type="match status" value="1"/>
</dbReference>
<dbReference type="PROSITE" id="PS50280">
    <property type="entry name" value="SET"/>
    <property type="match status" value="1"/>
</dbReference>
<dbReference type="Pfam" id="PF01564">
    <property type="entry name" value="Spermine_synth"/>
    <property type="match status" value="1"/>
</dbReference>
<comment type="similarity">
    <text evidence="1">Belongs to the spermidine/spermine synthase family.</text>
</comment>
<dbReference type="CDD" id="cd04508">
    <property type="entry name" value="Tudor_SF"/>
    <property type="match status" value="1"/>
</dbReference>
<evidence type="ECO:0000259" key="8">
    <source>
        <dbReference type="PROSITE" id="PS51006"/>
    </source>
</evidence>
<evidence type="ECO:0000256" key="6">
    <source>
        <dbReference type="SAM" id="SignalP"/>
    </source>
</evidence>
<feature type="domain" description="SET" evidence="7">
    <location>
        <begin position="88"/>
        <end position="301"/>
    </location>
</feature>
<dbReference type="CDD" id="cd02440">
    <property type="entry name" value="AdoMet_MTases"/>
    <property type="match status" value="1"/>
</dbReference>
<dbReference type="OrthoDB" id="39740at2759"/>
<organism evidence="9 10">
    <name type="scientific">Seminavis robusta</name>
    <dbReference type="NCBI Taxonomy" id="568900"/>
    <lineage>
        <taxon>Eukaryota</taxon>
        <taxon>Sar</taxon>
        <taxon>Stramenopiles</taxon>
        <taxon>Ochrophyta</taxon>
        <taxon>Bacillariophyta</taxon>
        <taxon>Bacillariophyceae</taxon>
        <taxon>Bacillariophycidae</taxon>
        <taxon>Naviculales</taxon>
        <taxon>Naviculaceae</taxon>
        <taxon>Seminavis</taxon>
    </lineage>
</organism>
<evidence type="ECO:0000256" key="3">
    <source>
        <dbReference type="ARBA" id="ARBA00023115"/>
    </source>
</evidence>
<reference evidence="9" key="1">
    <citation type="submission" date="2020-06" db="EMBL/GenBank/DDBJ databases">
        <authorList>
            <consortium name="Plant Systems Biology data submission"/>
        </authorList>
    </citation>
    <scope>NUCLEOTIDE SEQUENCE</scope>
    <source>
        <strain evidence="9">D6</strain>
    </source>
</reference>
<evidence type="ECO:0000256" key="2">
    <source>
        <dbReference type="ARBA" id="ARBA00022679"/>
    </source>
</evidence>
<dbReference type="Gene3D" id="2.30.30.140">
    <property type="match status" value="1"/>
</dbReference>
<dbReference type="PANTHER" id="PTHR43317:SF1">
    <property type="entry name" value="THERMOSPERMINE SYNTHASE ACAULIS5"/>
    <property type="match status" value="1"/>
</dbReference>
<comment type="caution">
    <text evidence="9">The sequence shown here is derived from an EMBL/GenBank/DDBJ whole genome shotgun (WGS) entry which is preliminary data.</text>
</comment>